<comment type="caution">
    <text evidence="2">The sequence shown here is derived from an EMBL/GenBank/DDBJ whole genome shotgun (WGS) entry which is preliminary data.</text>
</comment>
<dbReference type="AlphaFoldDB" id="A0A4Z2I6X5"/>
<name>A0A4Z2I6X5_9TELE</name>
<proteinExistence type="predicted"/>
<organism evidence="2 3">
    <name type="scientific">Liparis tanakae</name>
    <name type="common">Tanaka's snailfish</name>
    <dbReference type="NCBI Taxonomy" id="230148"/>
    <lineage>
        <taxon>Eukaryota</taxon>
        <taxon>Metazoa</taxon>
        <taxon>Chordata</taxon>
        <taxon>Craniata</taxon>
        <taxon>Vertebrata</taxon>
        <taxon>Euteleostomi</taxon>
        <taxon>Actinopterygii</taxon>
        <taxon>Neopterygii</taxon>
        <taxon>Teleostei</taxon>
        <taxon>Neoteleostei</taxon>
        <taxon>Acanthomorphata</taxon>
        <taxon>Eupercaria</taxon>
        <taxon>Perciformes</taxon>
        <taxon>Cottioidei</taxon>
        <taxon>Cottales</taxon>
        <taxon>Liparidae</taxon>
        <taxon>Liparis</taxon>
    </lineage>
</organism>
<dbReference type="Proteomes" id="UP000314294">
    <property type="component" value="Unassembled WGS sequence"/>
</dbReference>
<keyword evidence="3" id="KW-1185">Reference proteome</keyword>
<accession>A0A4Z2I6X5</accession>
<evidence type="ECO:0000256" key="1">
    <source>
        <dbReference type="SAM" id="MobiDB-lite"/>
    </source>
</evidence>
<evidence type="ECO:0000313" key="2">
    <source>
        <dbReference type="EMBL" id="TNN73074.1"/>
    </source>
</evidence>
<dbReference type="EMBL" id="SRLO01000129">
    <property type="protein sequence ID" value="TNN73074.1"/>
    <property type="molecule type" value="Genomic_DNA"/>
</dbReference>
<evidence type="ECO:0000313" key="3">
    <source>
        <dbReference type="Proteomes" id="UP000314294"/>
    </source>
</evidence>
<reference evidence="2 3" key="1">
    <citation type="submission" date="2019-03" db="EMBL/GenBank/DDBJ databases">
        <title>First draft genome of Liparis tanakae, snailfish: a comprehensive survey of snailfish specific genes.</title>
        <authorList>
            <person name="Kim W."/>
            <person name="Song I."/>
            <person name="Jeong J.-H."/>
            <person name="Kim D."/>
            <person name="Kim S."/>
            <person name="Ryu S."/>
            <person name="Song J.Y."/>
            <person name="Lee S.K."/>
        </authorList>
    </citation>
    <scope>NUCLEOTIDE SEQUENCE [LARGE SCALE GENOMIC DNA]</scope>
    <source>
        <tissue evidence="2">Muscle</tissue>
    </source>
</reference>
<sequence>MTLQSNELTLVPCFPSRSGTRGQAAAAAAAAAKGGRKREASPPALIQRRDGGFTQLSEGIEVTAEGILAGCGDQGAASRHREGSFLDWGSGPALNIMLLHSAAPLSRHKS</sequence>
<feature type="region of interest" description="Disordered" evidence="1">
    <location>
        <begin position="25"/>
        <end position="51"/>
    </location>
</feature>
<gene>
    <name evidence="2" type="ORF">EYF80_016744</name>
</gene>
<protein>
    <submittedName>
        <fullName evidence="2">Uncharacterized protein</fullName>
    </submittedName>
</protein>